<sequence>MMASSKELPTNSGNLDISSMSMDDIMAHPLTLVAVNDLLAWHIAKANAILDEVNAEEKEMAKNKQKQAKKQKKNRKPMRKTVKKQGETVVAATALAQNPFGKRMAAALFKKFSRKKMKNNNGSISTQEDEDSLPELSEPEEEELNPELAAEKDNKKTFSHYALKKKLSTMHYDKIQSMNALEVGEICNQILPVLREIDRQNVPTKRNQMFQETIGRHLKSLYGLIKIRVNRPFSYIQDKVVFEIIKNDIYPGADESDEQVKIFNYVIYVLAPEALIRIFALVNDVDVKLAETEMLNPGGKYYASLPPYIISNLSDDLRMLLDE</sequence>
<feature type="region of interest" description="Disordered" evidence="1">
    <location>
        <begin position="60"/>
        <end position="85"/>
    </location>
</feature>
<accession>A0A1D2N2J6</accession>
<evidence type="ECO:0000313" key="3">
    <source>
        <dbReference type="Proteomes" id="UP000094527"/>
    </source>
</evidence>
<organism evidence="2 3">
    <name type="scientific">Orchesella cincta</name>
    <name type="common">Springtail</name>
    <name type="synonym">Podura cincta</name>
    <dbReference type="NCBI Taxonomy" id="48709"/>
    <lineage>
        <taxon>Eukaryota</taxon>
        <taxon>Metazoa</taxon>
        <taxon>Ecdysozoa</taxon>
        <taxon>Arthropoda</taxon>
        <taxon>Hexapoda</taxon>
        <taxon>Collembola</taxon>
        <taxon>Entomobryomorpha</taxon>
        <taxon>Entomobryoidea</taxon>
        <taxon>Orchesellidae</taxon>
        <taxon>Orchesellinae</taxon>
        <taxon>Orchesella</taxon>
    </lineage>
</organism>
<name>A0A1D2N2J6_ORCCI</name>
<dbReference type="Proteomes" id="UP000094527">
    <property type="component" value="Unassembled WGS sequence"/>
</dbReference>
<dbReference type="EMBL" id="LJIJ01000289">
    <property type="protein sequence ID" value="ODM99274.1"/>
    <property type="molecule type" value="Genomic_DNA"/>
</dbReference>
<comment type="caution">
    <text evidence="2">The sequence shown here is derived from an EMBL/GenBank/DDBJ whole genome shotgun (WGS) entry which is preliminary data.</text>
</comment>
<dbReference type="AlphaFoldDB" id="A0A1D2N2J6"/>
<feature type="region of interest" description="Disordered" evidence="1">
    <location>
        <begin position="118"/>
        <end position="151"/>
    </location>
</feature>
<feature type="compositionally biased region" description="Acidic residues" evidence="1">
    <location>
        <begin position="127"/>
        <end position="145"/>
    </location>
</feature>
<evidence type="ECO:0000256" key="1">
    <source>
        <dbReference type="SAM" id="MobiDB-lite"/>
    </source>
</evidence>
<protein>
    <submittedName>
        <fullName evidence="2">Uncharacterized protein</fullName>
    </submittedName>
</protein>
<proteinExistence type="predicted"/>
<evidence type="ECO:0000313" key="2">
    <source>
        <dbReference type="EMBL" id="ODM99274.1"/>
    </source>
</evidence>
<keyword evidence="3" id="KW-1185">Reference proteome</keyword>
<gene>
    <name evidence="2" type="ORF">Ocin01_07405</name>
</gene>
<feature type="compositionally biased region" description="Basic residues" evidence="1">
    <location>
        <begin position="63"/>
        <end position="83"/>
    </location>
</feature>
<reference evidence="2 3" key="1">
    <citation type="journal article" date="2016" name="Genome Biol. Evol.">
        <title>Gene Family Evolution Reflects Adaptation to Soil Environmental Stressors in the Genome of the Collembolan Orchesella cincta.</title>
        <authorList>
            <person name="Faddeeva-Vakhrusheva A."/>
            <person name="Derks M.F."/>
            <person name="Anvar S.Y."/>
            <person name="Agamennone V."/>
            <person name="Suring W."/>
            <person name="Smit S."/>
            <person name="van Straalen N.M."/>
            <person name="Roelofs D."/>
        </authorList>
    </citation>
    <scope>NUCLEOTIDE SEQUENCE [LARGE SCALE GENOMIC DNA]</scope>
    <source>
        <tissue evidence="2">Mixed pool</tissue>
    </source>
</reference>